<organism evidence="15 16">
    <name type="scientific">Apostasia shenzhenica</name>
    <dbReference type="NCBI Taxonomy" id="1088818"/>
    <lineage>
        <taxon>Eukaryota</taxon>
        <taxon>Viridiplantae</taxon>
        <taxon>Streptophyta</taxon>
        <taxon>Embryophyta</taxon>
        <taxon>Tracheophyta</taxon>
        <taxon>Spermatophyta</taxon>
        <taxon>Magnoliopsida</taxon>
        <taxon>Liliopsida</taxon>
        <taxon>Asparagales</taxon>
        <taxon>Orchidaceae</taxon>
        <taxon>Apostasioideae</taxon>
        <taxon>Apostasia</taxon>
    </lineage>
</organism>
<dbReference type="FunFam" id="2.30.180.10:FF:000008">
    <property type="entry name" value="Fasciclin-like arabinogalactan protein 10"/>
    <property type="match status" value="1"/>
</dbReference>
<dbReference type="FunFam" id="2.30.180.10:FF:000010">
    <property type="entry name" value="Fasciclin-like arabinogalactan protein 2"/>
    <property type="match status" value="1"/>
</dbReference>
<dbReference type="InterPro" id="IPR000782">
    <property type="entry name" value="FAS1_domain"/>
</dbReference>
<sequence>MSPFILVLLAATAPAIHGFNVTKILGEHPDFSTFNHYLTVTHLAGEINSRRTITVLAVNNAGMAELLGKHFSLPTLRNVLSLHVLVDYFGAKKLHELTHGSALSSSLFQATGAAPGTSGFVNISDHRAGLVSFSATSDDSTVVAADTSSFVKSLKELPYNVSIVQISKPLSSPEAEAPAAAPAPVNLTNLMNRKGCALFAGLLSSDPDVLKIFDDSAEGGLTVFCPGDAAVKAFTPKFKNLTADGKSSLLLYHGHPVYNSQQMLKDNNGVFLTLATDGGAKRSFNFTVQDDGEKVTLETGVTTAAITSTLIDQDPVAVYQVDKVLQPLELFKPEATDAASAPAPAGHAKKKGKKAAPSPNADSAPDAAPADQVADSNTAAGRSVGVHRWFAAGLAAAVAVAMVS</sequence>
<feature type="domain" description="FAS1" evidence="14">
    <location>
        <begin position="183"/>
        <end position="325"/>
    </location>
</feature>
<dbReference type="GO" id="GO:0005886">
    <property type="term" value="C:plasma membrane"/>
    <property type="evidence" value="ECO:0007669"/>
    <property type="project" value="UniProtKB-SubCell"/>
</dbReference>
<dbReference type="GO" id="GO:0098552">
    <property type="term" value="C:side of membrane"/>
    <property type="evidence" value="ECO:0007669"/>
    <property type="project" value="UniProtKB-KW"/>
</dbReference>
<dbReference type="InterPro" id="IPR036378">
    <property type="entry name" value="FAS1_dom_sf"/>
</dbReference>
<keyword evidence="5 13" id="KW-0732">Signal</keyword>
<keyword evidence="9" id="KW-0325">Glycoprotein</keyword>
<evidence type="ECO:0000256" key="4">
    <source>
        <dbReference type="ARBA" id="ARBA00022622"/>
    </source>
</evidence>
<evidence type="ECO:0000313" key="16">
    <source>
        <dbReference type="Proteomes" id="UP000236161"/>
    </source>
</evidence>
<dbReference type="STRING" id="1088818.A0A2I0AT40"/>
<keyword evidence="8" id="KW-0472">Membrane</keyword>
<evidence type="ECO:0000256" key="2">
    <source>
        <dbReference type="ARBA" id="ARBA00007843"/>
    </source>
</evidence>
<name>A0A2I0AT40_9ASPA</name>
<evidence type="ECO:0000256" key="9">
    <source>
        <dbReference type="ARBA" id="ARBA00023180"/>
    </source>
</evidence>
<evidence type="ECO:0000256" key="12">
    <source>
        <dbReference type="SAM" id="MobiDB-lite"/>
    </source>
</evidence>
<feature type="signal peptide" evidence="13">
    <location>
        <begin position="1"/>
        <end position="18"/>
    </location>
</feature>
<evidence type="ECO:0000256" key="1">
    <source>
        <dbReference type="ARBA" id="ARBA00004609"/>
    </source>
</evidence>
<feature type="chain" id="PRO_5014145700" evidence="13">
    <location>
        <begin position="19"/>
        <end position="404"/>
    </location>
</feature>
<dbReference type="SUPFAM" id="SSF82153">
    <property type="entry name" value="FAS1 domain"/>
    <property type="match status" value="2"/>
</dbReference>
<dbReference type="PROSITE" id="PS50213">
    <property type="entry name" value="FAS1"/>
    <property type="match status" value="2"/>
</dbReference>
<dbReference type="Proteomes" id="UP000236161">
    <property type="component" value="Unassembled WGS sequence"/>
</dbReference>
<evidence type="ECO:0000256" key="6">
    <source>
        <dbReference type="ARBA" id="ARBA00022737"/>
    </source>
</evidence>
<keyword evidence="10" id="KW-0449">Lipoprotein</keyword>
<keyword evidence="7" id="KW-0654">Proteoglycan</keyword>
<keyword evidence="16" id="KW-1185">Reference proteome</keyword>
<evidence type="ECO:0000256" key="8">
    <source>
        <dbReference type="ARBA" id="ARBA00023136"/>
    </source>
</evidence>
<keyword evidence="3" id="KW-1003">Cell membrane</keyword>
<evidence type="ECO:0000256" key="5">
    <source>
        <dbReference type="ARBA" id="ARBA00022729"/>
    </source>
</evidence>
<dbReference type="EMBL" id="KZ451951">
    <property type="protein sequence ID" value="PKA58656.1"/>
    <property type="molecule type" value="Genomic_DNA"/>
</dbReference>
<dbReference type="InterPro" id="IPR033254">
    <property type="entry name" value="Plant_FLA"/>
</dbReference>
<proteinExistence type="inferred from homology"/>
<evidence type="ECO:0000256" key="7">
    <source>
        <dbReference type="ARBA" id="ARBA00022974"/>
    </source>
</evidence>
<keyword evidence="6" id="KW-0677">Repeat</keyword>
<feature type="region of interest" description="Disordered" evidence="12">
    <location>
        <begin position="336"/>
        <end position="374"/>
    </location>
</feature>
<comment type="function">
    <text evidence="11">May be a cell surface adhesion protein.</text>
</comment>
<reference evidence="15 16" key="1">
    <citation type="journal article" date="2017" name="Nature">
        <title>The Apostasia genome and the evolution of orchids.</title>
        <authorList>
            <person name="Zhang G.Q."/>
            <person name="Liu K.W."/>
            <person name="Li Z."/>
            <person name="Lohaus R."/>
            <person name="Hsiao Y.Y."/>
            <person name="Niu S.C."/>
            <person name="Wang J.Y."/>
            <person name="Lin Y.C."/>
            <person name="Xu Q."/>
            <person name="Chen L.J."/>
            <person name="Yoshida K."/>
            <person name="Fujiwara S."/>
            <person name="Wang Z.W."/>
            <person name="Zhang Y.Q."/>
            <person name="Mitsuda N."/>
            <person name="Wang M."/>
            <person name="Liu G.H."/>
            <person name="Pecoraro L."/>
            <person name="Huang H.X."/>
            <person name="Xiao X.J."/>
            <person name="Lin M."/>
            <person name="Wu X.Y."/>
            <person name="Wu W.L."/>
            <person name="Chen Y.Y."/>
            <person name="Chang S.B."/>
            <person name="Sakamoto S."/>
            <person name="Ohme-Takagi M."/>
            <person name="Yagi M."/>
            <person name="Zeng S.J."/>
            <person name="Shen C.Y."/>
            <person name="Yeh C.M."/>
            <person name="Luo Y.B."/>
            <person name="Tsai W.C."/>
            <person name="Van de Peer Y."/>
            <person name="Liu Z.J."/>
        </authorList>
    </citation>
    <scope>NUCLEOTIDE SEQUENCE [LARGE SCALE GENOMIC DNA]</scope>
    <source>
        <strain evidence="16">cv. Shenzhen</strain>
        <tissue evidence="15">Stem</tissue>
    </source>
</reference>
<dbReference type="PANTHER" id="PTHR32382:SF4">
    <property type="entry name" value="FASCICLIN-LIKE ARABINOGALACTAN PROTEIN 1"/>
    <property type="match status" value="1"/>
</dbReference>
<dbReference type="OrthoDB" id="682048at2759"/>
<feature type="compositionally biased region" description="Low complexity" evidence="12">
    <location>
        <begin position="336"/>
        <end position="346"/>
    </location>
</feature>
<evidence type="ECO:0000259" key="14">
    <source>
        <dbReference type="PROSITE" id="PS50213"/>
    </source>
</evidence>
<evidence type="ECO:0000313" key="15">
    <source>
        <dbReference type="EMBL" id="PKA58656.1"/>
    </source>
</evidence>
<dbReference type="PANTHER" id="PTHR32382">
    <property type="entry name" value="FASCICLIN-LIKE ARABINOGALACTAN PROTEIN"/>
    <property type="match status" value="1"/>
</dbReference>
<dbReference type="Pfam" id="PF02469">
    <property type="entry name" value="Fasciclin"/>
    <property type="match status" value="2"/>
</dbReference>
<gene>
    <name evidence="15" type="primary">FLA2</name>
    <name evidence="15" type="ORF">AXF42_Ash008943</name>
</gene>
<evidence type="ECO:0000256" key="13">
    <source>
        <dbReference type="SAM" id="SignalP"/>
    </source>
</evidence>
<dbReference type="SMART" id="SM00554">
    <property type="entry name" value="FAS1"/>
    <property type="match status" value="2"/>
</dbReference>
<evidence type="ECO:0000256" key="11">
    <source>
        <dbReference type="ARBA" id="ARBA00024686"/>
    </source>
</evidence>
<dbReference type="AlphaFoldDB" id="A0A2I0AT40"/>
<protein>
    <submittedName>
        <fullName evidence="15">Fasciclin-like arabinogalactan protein 2</fullName>
    </submittedName>
</protein>
<evidence type="ECO:0000256" key="3">
    <source>
        <dbReference type="ARBA" id="ARBA00022475"/>
    </source>
</evidence>
<feature type="compositionally biased region" description="Low complexity" evidence="12">
    <location>
        <begin position="355"/>
        <end position="374"/>
    </location>
</feature>
<comment type="subcellular location">
    <subcellularLocation>
        <location evidence="1">Cell membrane</location>
        <topology evidence="1">Lipid-anchor</topology>
        <topology evidence="1">GPI-anchor</topology>
    </subcellularLocation>
</comment>
<accession>A0A2I0AT40</accession>
<feature type="domain" description="FAS1" evidence="14">
    <location>
        <begin position="18"/>
        <end position="149"/>
    </location>
</feature>
<keyword evidence="4" id="KW-0336">GPI-anchor</keyword>
<evidence type="ECO:0000256" key="10">
    <source>
        <dbReference type="ARBA" id="ARBA00023288"/>
    </source>
</evidence>
<dbReference type="Gene3D" id="2.30.180.10">
    <property type="entry name" value="FAS1 domain"/>
    <property type="match status" value="2"/>
</dbReference>
<comment type="similarity">
    <text evidence="2">Belongs to the fasciclin-like AGP family.</text>
</comment>